<gene>
    <name evidence="1" type="ORF">BDN72DRAFT_840955</name>
</gene>
<evidence type="ECO:0000313" key="1">
    <source>
        <dbReference type="EMBL" id="TFK69136.1"/>
    </source>
</evidence>
<sequence length="146" mass="15245">MSFNASKASLASANSSSPLSPSQPKKDYAAALSNLQTTYGGNGLMPTPVHAIPSQFTTTGAKKDSGDQNAAKSQKDESRGTFNRLVSRLGLSEKDPKKSTAMAPIPDTKDIPSASRPKGVQKDYEAAFGALSSQYGFGATSTPRKS</sequence>
<keyword evidence="2" id="KW-1185">Reference proteome</keyword>
<organism evidence="1 2">
    <name type="scientific">Pluteus cervinus</name>
    <dbReference type="NCBI Taxonomy" id="181527"/>
    <lineage>
        <taxon>Eukaryota</taxon>
        <taxon>Fungi</taxon>
        <taxon>Dikarya</taxon>
        <taxon>Basidiomycota</taxon>
        <taxon>Agaricomycotina</taxon>
        <taxon>Agaricomycetes</taxon>
        <taxon>Agaricomycetidae</taxon>
        <taxon>Agaricales</taxon>
        <taxon>Pluteineae</taxon>
        <taxon>Pluteaceae</taxon>
        <taxon>Pluteus</taxon>
    </lineage>
</organism>
<accession>A0ACD3AUW3</accession>
<evidence type="ECO:0000313" key="2">
    <source>
        <dbReference type="Proteomes" id="UP000308600"/>
    </source>
</evidence>
<name>A0ACD3AUW3_9AGAR</name>
<dbReference type="EMBL" id="ML208336">
    <property type="protein sequence ID" value="TFK69136.1"/>
    <property type="molecule type" value="Genomic_DNA"/>
</dbReference>
<dbReference type="Proteomes" id="UP000308600">
    <property type="component" value="Unassembled WGS sequence"/>
</dbReference>
<proteinExistence type="predicted"/>
<reference evidence="1 2" key="1">
    <citation type="journal article" date="2019" name="Nat. Ecol. Evol.">
        <title>Megaphylogeny resolves global patterns of mushroom evolution.</title>
        <authorList>
            <person name="Varga T."/>
            <person name="Krizsan K."/>
            <person name="Foldi C."/>
            <person name="Dima B."/>
            <person name="Sanchez-Garcia M."/>
            <person name="Sanchez-Ramirez S."/>
            <person name="Szollosi G.J."/>
            <person name="Szarkandi J.G."/>
            <person name="Papp V."/>
            <person name="Albert L."/>
            <person name="Andreopoulos W."/>
            <person name="Angelini C."/>
            <person name="Antonin V."/>
            <person name="Barry K.W."/>
            <person name="Bougher N.L."/>
            <person name="Buchanan P."/>
            <person name="Buyck B."/>
            <person name="Bense V."/>
            <person name="Catcheside P."/>
            <person name="Chovatia M."/>
            <person name="Cooper J."/>
            <person name="Damon W."/>
            <person name="Desjardin D."/>
            <person name="Finy P."/>
            <person name="Geml J."/>
            <person name="Haridas S."/>
            <person name="Hughes K."/>
            <person name="Justo A."/>
            <person name="Karasinski D."/>
            <person name="Kautmanova I."/>
            <person name="Kiss B."/>
            <person name="Kocsube S."/>
            <person name="Kotiranta H."/>
            <person name="LaButti K.M."/>
            <person name="Lechner B.E."/>
            <person name="Liimatainen K."/>
            <person name="Lipzen A."/>
            <person name="Lukacs Z."/>
            <person name="Mihaltcheva S."/>
            <person name="Morgado L.N."/>
            <person name="Niskanen T."/>
            <person name="Noordeloos M.E."/>
            <person name="Ohm R.A."/>
            <person name="Ortiz-Santana B."/>
            <person name="Ovrebo C."/>
            <person name="Racz N."/>
            <person name="Riley R."/>
            <person name="Savchenko A."/>
            <person name="Shiryaev A."/>
            <person name="Soop K."/>
            <person name="Spirin V."/>
            <person name="Szebenyi C."/>
            <person name="Tomsovsky M."/>
            <person name="Tulloss R.E."/>
            <person name="Uehling J."/>
            <person name="Grigoriev I.V."/>
            <person name="Vagvolgyi C."/>
            <person name="Papp T."/>
            <person name="Martin F.M."/>
            <person name="Miettinen O."/>
            <person name="Hibbett D.S."/>
            <person name="Nagy L.G."/>
        </authorList>
    </citation>
    <scope>NUCLEOTIDE SEQUENCE [LARGE SCALE GENOMIC DNA]</scope>
    <source>
        <strain evidence="1 2">NL-1719</strain>
    </source>
</reference>
<protein>
    <submittedName>
        <fullName evidence="1">Uncharacterized protein</fullName>
    </submittedName>
</protein>